<dbReference type="PROSITE" id="PS01125">
    <property type="entry name" value="ROK"/>
    <property type="match status" value="1"/>
</dbReference>
<dbReference type="RefSeq" id="WP_172207872.1">
    <property type="nucleotide sequence ID" value="NZ_BLLI01000011.1"/>
</dbReference>
<dbReference type="Proteomes" id="UP000480303">
    <property type="component" value="Unassembled WGS sequence"/>
</dbReference>
<evidence type="ECO:0000256" key="1">
    <source>
        <dbReference type="ARBA" id="ARBA00002486"/>
    </source>
</evidence>
<gene>
    <name evidence="4" type="ORF">Hs30E_06160</name>
</gene>
<dbReference type="InterPro" id="IPR043129">
    <property type="entry name" value="ATPase_NBD"/>
</dbReference>
<dbReference type="InterPro" id="IPR049874">
    <property type="entry name" value="ROK_cs"/>
</dbReference>
<evidence type="ECO:0000313" key="4">
    <source>
        <dbReference type="EMBL" id="GFH42065.1"/>
    </source>
</evidence>
<reference evidence="4 5" key="1">
    <citation type="submission" date="2020-02" db="EMBL/GenBank/DDBJ databases">
        <title>Draft genome sequence of Lactococcus sp. Hs30E4-3.</title>
        <authorList>
            <person name="Noda S."/>
            <person name="Yuki M."/>
            <person name="Ohkuma M."/>
        </authorList>
    </citation>
    <scope>NUCLEOTIDE SEQUENCE [LARGE SCALE GENOMIC DNA]</scope>
    <source>
        <strain evidence="4 5">Hs30E4-3</strain>
    </source>
</reference>
<comment type="similarity">
    <text evidence="2">Belongs to the ROK (NagC/XylR) family.</text>
</comment>
<keyword evidence="3" id="KW-0859">Xylose metabolism</keyword>
<accession>A0A6A0BBN0</accession>
<evidence type="ECO:0000256" key="2">
    <source>
        <dbReference type="ARBA" id="ARBA00006479"/>
    </source>
</evidence>
<keyword evidence="3" id="KW-0119">Carbohydrate metabolism</keyword>
<dbReference type="Gene3D" id="3.30.420.40">
    <property type="match status" value="2"/>
</dbReference>
<name>A0A6A0BBN0_9LACT</name>
<evidence type="ECO:0000256" key="3">
    <source>
        <dbReference type="ARBA" id="ARBA00022629"/>
    </source>
</evidence>
<organism evidence="4 5">
    <name type="scientific">Pseudolactococcus hodotermopsidis</name>
    <dbReference type="NCBI Taxonomy" id="2709157"/>
    <lineage>
        <taxon>Bacteria</taxon>
        <taxon>Bacillati</taxon>
        <taxon>Bacillota</taxon>
        <taxon>Bacilli</taxon>
        <taxon>Lactobacillales</taxon>
        <taxon>Streptococcaceae</taxon>
        <taxon>Pseudolactococcus</taxon>
    </lineage>
</organism>
<dbReference type="GO" id="GO:0042732">
    <property type="term" value="P:D-xylose metabolic process"/>
    <property type="evidence" value="ECO:0007669"/>
    <property type="project" value="UniProtKB-KW"/>
</dbReference>
<dbReference type="InterPro" id="IPR036388">
    <property type="entry name" value="WH-like_DNA-bd_sf"/>
</dbReference>
<comment type="function">
    <text evidence="1">Transcriptional repressor of xylose-utilizing enzymes.</text>
</comment>
<dbReference type="SUPFAM" id="SSF53067">
    <property type="entry name" value="Actin-like ATPase domain"/>
    <property type="match status" value="1"/>
</dbReference>
<sequence length="394" mass="43807">MATKANLELVRENNRKLVLQTLFNAEQTARSLISKEVGLQRSTVSSIFVDLEEEGFVQELGIGESSNLGGRKPNVIRFNRNYGYVLAFDMGVRHLRYTVNRLSGEIISDGAVGIKSKNVSIVFDEMIKIINEIEISDTINGLVGIAVAVHAPVFENKIVYSPFFEFANFDLVSELEKVANVPVVIENEANLAATFYRDYHVYEQEESYKDFLALNIHNGIGVGIVCENHIFRGVDGLAGEVGRTIMFGEGTNILKCGETPRLEDLYSENAIIDRAAKLKNVAHISRKEFLDLIKAKDTAILPLLAEWQMAIAAFIYNINQIYAPEAIFISSRIFDNFPEIAAETLDKVERLDSVHKPKLIVSNSSVHDSSMLGGVALISRVVLGLKGYELKFSL</sequence>
<keyword evidence="5" id="KW-1185">Reference proteome</keyword>
<dbReference type="EMBL" id="BLLI01000011">
    <property type="protein sequence ID" value="GFH42065.1"/>
    <property type="molecule type" value="Genomic_DNA"/>
</dbReference>
<dbReference type="InterPro" id="IPR036390">
    <property type="entry name" value="WH_DNA-bd_sf"/>
</dbReference>
<dbReference type="AlphaFoldDB" id="A0A6A0BBN0"/>
<dbReference type="PANTHER" id="PTHR18964">
    <property type="entry name" value="ROK (REPRESSOR, ORF, KINASE) FAMILY"/>
    <property type="match status" value="1"/>
</dbReference>
<dbReference type="InterPro" id="IPR000600">
    <property type="entry name" value="ROK"/>
</dbReference>
<evidence type="ECO:0000313" key="5">
    <source>
        <dbReference type="Proteomes" id="UP000480303"/>
    </source>
</evidence>
<dbReference type="Pfam" id="PF00480">
    <property type="entry name" value="ROK"/>
    <property type="match status" value="1"/>
</dbReference>
<protein>
    <submittedName>
        <fullName evidence="4">ROK family transcriptional regulator</fullName>
    </submittedName>
</protein>
<comment type="caution">
    <text evidence="4">The sequence shown here is derived from an EMBL/GenBank/DDBJ whole genome shotgun (WGS) entry which is preliminary data.</text>
</comment>
<dbReference type="PANTHER" id="PTHR18964:SF149">
    <property type="entry name" value="BIFUNCTIONAL UDP-N-ACETYLGLUCOSAMINE 2-EPIMERASE_N-ACETYLMANNOSAMINE KINASE"/>
    <property type="match status" value="1"/>
</dbReference>
<proteinExistence type="inferred from homology"/>
<dbReference type="SUPFAM" id="SSF46785">
    <property type="entry name" value="Winged helix' DNA-binding domain"/>
    <property type="match status" value="1"/>
</dbReference>
<dbReference type="Gene3D" id="1.10.10.10">
    <property type="entry name" value="Winged helix-like DNA-binding domain superfamily/Winged helix DNA-binding domain"/>
    <property type="match status" value="1"/>
</dbReference>